<name>A0A4R8QBD9_9PEZI</name>
<dbReference type="EMBL" id="QAPG01000070">
    <property type="protein sequence ID" value="TDZ33164.1"/>
    <property type="molecule type" value="Genomic_DNA"/>
</dbReference>
<feature type="compositionally biased region" description="Basic and acidic residues" evidence="1">
    <location>
        <begin position="157"/>
        <end position="167"/>
    </location>
</feature>
<accession>A0A4R8QBD9</accession>
<dbReference type="Proteomes" id="UP000295083">
    <property type="component" value="Unassembled WGS sequence"/>
</dbReference>
<sequence length="231" mass="25321">MEPTKEPQHFLHLSQGPDSTIAVNLIKSKSCSTHFYDITHNSKRTKMEVKRIKADAAPVENQAIGTVRVRTIPPRIDLNVRGVPFKMYRKHPLSSSLRFRFLASREMRWELAGKKSKGTRLVDFNGKTQASFRPRMRIVATHTTTVGGGGGAAGAGGEEKSSRTSGSLRHDKVIWGPGFELHANSLADLDLDLIVTTGLAAAEYRRQLDQGWDEAGGADDVGDELDRAQGG</sequence>
<feature type="region of interest" description="Disordered" evidence="1">
    <location>
        <begin position="212"/>
        <end position="231"/>
    </location>
</feature>
<proteinExistence type="predicted"/>
<keyword evidence="3" id="KW-1185">Reference proteome</keyword>
<reference evidence="2 3" key="1">
    <citation type="submission" date="2018-11" db="EMBL/GenBank/DDBJ databases">
        <title>Genome sequence and assembly of Colletotrichum spinosum.</title>
        <authorList>
            <person name="Gan P."/>
            <person name="Shirasu K."/>
        </authorList>
    </citation>
    <scope>NUCLEOTIDE SEQUENCE [LARGE SCALE GENOMIC DNA]</scope>
    <source>
        <strain evidence="2 3">CBS 515.97</strain>
    </source>
</reference>
<gene>
    <name evidence="2" type="ORF">C8035_v006110</name>
</gene>
<evidence type="ECO:0000313" key="3">
    <source>
        <dbReference type="Proteomes" id="UP000295083"/>
    </source>
</evidence>
<evidence type="ECO:0000256" key="1">
    <source>
        <dbReference type="SAM" id="MobiDB-lite"/>
    </source>
</evidence>
<organism evidence="2 3">
    <name type="scientific">Colletotrichum spinosum</name>
    <dbReference type="NCBI Taxonomy" id="1347390"/>
    <lineage>
        <taxon>Eukaryota</taxon>
        <taxon>Fungi</taxon>
        <taxon>Dikarya</taxon>
        <taxon>Ascomycota</taxon>
        <taxon>Pezizomycotina</taxon>
        <taxon>Sordariomycetes</taxon>
        <taxon>Hypocreomycetidae</taxon>
        <taxon>Glomerellales</taxon>
        <taxon>Glomerellaceae</taxon>
        <taxon>Colletotrichum</taxon>
        <taxon>Colletotrichum orbiculare species complex</taxon>
    </lineage>
</organism>
<comment type="caution">
    <text evidence="2">The sequence shown here is derived from an EMBL/GenBank/DDBJ whole genome shotgun (WGS) entry which is preliminary data.</text>
</comment>
<dbReference type="AlphaFoldDB" id="A0A4R8QBD9"/>
<protein>
    <submittedName>
        <fullName evidence="2">Uncharacterized protein</fullName>
    </submittedName>
</protein>
<feature type="compositionally biased region" description="Gly residues" evidence="1">
    <location>
        <begin position="146"/>
        <end position="156"/>
    </location>
</feature>
<feature type="region of interest" description="Disordered" evidence="1">
    <location>
        <begin position="143"/>
        <end position="167"/>
    </location>
</feature>
<evidence type="ECO:0000313" key="2">
    <source>
        <dbReference type="EMBL" id="TDZ33164.1"/>
    </source>
</evidence>